<feature type="chain" id="PRO_5040920595" description="Tyrosine-protein kinase ephrin type A/B receptor-like domain-containing protein" evidence="4">
    <location>
        <begin position="23"/>
        <end position="772"/>
    </location>
</feature>
<dbReference type="AlphaFoldDB" id="A0A9W7GJ21"/>
<dbReference type="OrthoDB" id="1728874at2759"/>
<dbReference type="Pfam" id="PF08263">
    <property type="entry name" value="LRRNT_2"/>
    <property type="match status" value="1"/>
</dbReference>
<dbReference type="FunFam" id="3.80.10.10:FF:000383">
    <property type="entry name" value="Leucine-rich repeat receptor protein kinase EMS1"/>
    <property type="match status" value="1"/>
</dbReference>
<evidence type="ECO:0000259" key="6">
    <source>
        <dbReference type="Pfam" id="PF08263"/>
    </source>
</evidence>
<dbReference type="InterPro" id="IPR001611">
    <property type="entry name" value="Leu-rich_rpt"/>
</dbReference>
<protein>
    <recommendedName>
        <fullName evidence="9">Tyrosine-protein kinase ephrin type A/B receptor-like domain-containing protein</fullName>
    </recommendedName>
</protein>
<dbReference type="InterPro" id="IPR011641">
    <property type="entry name" value="Tyr-kin_ephrin_A/B_rcpt-like"/>
</dbReference>
<dbReference type="Pfam" id="PF13855">
    <property type="entry name" value="LRR_8"/>
    <property type="match status" value="1"/>
</dbReference>
<feature type="transmembrane region" description="Helical" evidence="3">
    <location>
        <begin position="750"/>
        <end position="771"/>
    </location>
</feature>
<keyword evidence="8" id="KW-1185">Reference proteome</keyword>
<dbReference type="PROSITE" id="PS51450">
    <property type="entry name" value="LRR"/>
    <property type="match status" value="3"/>
</dbReference>
<dbReference type="Gene3D" id="2.10.50.10">
    <property type="entry name" value="Tumor Necrosis Factor Receptor, subunit A, domain 2"/>
    <property type="match status" value="1"/>
</dbReference>
<gene>
    <name evidence="7" type="ORF">TrCOL_g4200</name>
</gene>
<feature type="transmembrane region" description="Helical" evidence="3">
    <location>
        <begin position="559"/>
        <end position="580"/>
    </location>
</feature>
<dbReference type="InterPro" id="IPR013210">
    <property type="entry name" value="LRR_N_plant-typ"/>
</dbReference>
<dbReference type="PANTHER" id="PTHR48058:SF28">
    <property type="entry name" value="OS04G0122000 PROTEIN"/>
    <property type="match status" value="1"/>
</dbReference>
<keyword evidence="3" id="KW-0812">Transmembrane</keyword>
<keyword evidence="1" id="KW-0433">Leucine-rich repeat</keyword>
<keyword evidence="3" id="KW-1133">Transmembrane helix</keyword>
<evidence type="ECO:0000256" key="3">
    <source>
        <dbReference type="SAM" id="Phobius"/>
    </source>
</evidence>
<dbReference type="SMART" id="SM00364">
    <property type="entry name" value="LRR_BAC"/>
    <property type="match status" value="3"/>
</dbReference>
<evidence type="ECO:0000313" key="8">
    <source>
        <dbReference type="Proteomes" id="UP001165065"/>
    </source>
</evidence>
<sequence>MHAFLLILCVVIICFPWSGATGAPGAVTEAGGLPGDMGRKLEEVCYTANLFDSFGDGWHGNMLTITDSGTGATVELTQSGSIAANIAESFSVCIDRCGSCFTGQVGGGSYTDETSWKIQDGAGETVAEASSTGSASFCVTCTTACEEGKQPNAEDNGCEACAAGKYSDTTGVALCTPCAAGSWSAMVGSSDCVLCEAGKASGAPGASAILDCNTCTAGKYADAAIGASACSNCAAGSWSAVVGSSTSSDCVLCEAGKASRVTGATSPNTCAECSEVSAASVPAGATLCDAALSNERAAVVAVLSNMPGWSDNSGDHCSWSGITCGSDGRVTNIRKGWIGMTNIAPEIGQLTSLTRLDLGNNQITSIPAEIGQLTSLTRLYLGNNQITSIPAEIGQLTSLRWLDLGNNQITSIPAEIGQLTSLDLELDLGYNQITGGIPAGVTKICNVMSDPGSCFFGGNPYICDDGFRIPDYRAMCSPCANCIAGGTCRNGYDYSGRDDDGSDENSDFKEFGYDDGSDENSDFNEFGQKMGTCDVCPADTFESAEGECKACSGSMLNSVTFPLILAAATVAVGAGVGFLAKKGYITLPSFHLNLVNMIRIKQLAAVMQVFQVSAVPMESRPAGLTYYLSNSTSTSGVRRALSPPGGLVFGPGWHVHAFSMPFEINPVCVSSFQSFSRGNLHFTSAWITVVSVALLVAVLLNAHRLKCISPINFAALIVIQAAIIVLPTTIKAQDMAEQIRTMFFAEDAHWNRTTSGVFLIVANLLTMVLVAG</sequence>
<proteinExistence type="predicted"/>
<feature type="domain" description="Leucine-rich repeat-containing N-terminal plant-type" evidence="6">
    <location>
        <begin position="304"/>
        <end position="324"/>
    </location>
</feature>
<evidence type="ECO:0000259" key="5">
    <source>
        <dbReference type="Pfam" id="PF07699"/>
    </source>
</evidence>
<dbReference type="Pfam" id="PF07699">
    <property type="entry name" value="Ephrin_rec_like"/>
    <property type="match status" value="1"/>
</dbReference>
<dbReference type="InterPro" id="IPR032675">
    <property type="entry name" value="LRR_dom_sf"/>
</dbReference>
<feature type="transmembrane region" description="Helical" evidence="3">
    <location>
        <begin position="711"/>
        <end position="730"/>
    </location>
</feature>
<name>A0A9W7GJ21_9STRA</name>
<evidence type="ECO:0000256" key="1">
    <source>
        <dbReference type="ARBA" id="ARBA00022614"/>
    </source>
</evidence>
<dbReference type="EMBL" id="BRYA01000225">
    <property type="protein sequence ID" value="GMI44790.1"/>
    <property type="molecule type" value="Genomic_DNA"/>
</dbReference>
<evidence type="ECO:0000256" key="4">
    <source>
        <dbReference type="SAM" id="SignalP"/>
    </source>
</evidence>
<dbReference type="SMART" id="SM01411">
    <property type="entry name" value="Ephrin_rec_like"/>
    <property type="match status" value="2"/>
</dbReference>
<feature type="transmembrane region" description="Helical" evidence="3">
    <location>
        <begin position="680"/>
        <end position="699"/>
    </location>
</feature>
<dbReference type="SUPFAM" id="SSF52058">
    <property type="entry name" value="L domain-like"/>
    <property type="match status" value="1"/>
</dbReference>
<dbReference type="InterPro" id="IPR003591">
    <property type="entry name" value="Leu-rich_rpt_typical-subtyp"/>
</dbReference>
<dbReference type="Proteomes" id="UP001165065">
    <property type="component" value="Unassembled WGS sequence"/>
</dbReference>
<evidence type="ECO:0000313" key="7">
    <source>
        <dbReference type="EMBL" id="GMI44790.1"/>
    </source>
</evidence>
<dbReference type="Gene3D" id="3.80.10.10">
    <property type="entry name" value="Ribonuclease Inhibitor"/>
    <property type="match status" value="1"/>
</dbReference>
<keyword evidence="4" id="KW-0732">Signal</keyword>
<dbReference type="SMART" id="SM00365">
    <property type="entry name" value="LRR_SD22"/>
    <property type="match status" value="4"/>
</dbReference>
<feature type="signal peptide" evidence="4">
    <location>
        <begin position="1"/>
        <end position="22"/>
    </location>
</feature>
<keyword evidence="3" id="KW-0472">Membrane</keyword>
<reference evidence="8" key="1">
    <citation type="journal article" date="2023" name="Commun. Biol.">
        <title>Genome analysis of Parmales, the sister group of diatoms, reveals the evolutionary specialization of diatoms from phago-mixotrophs to photoautotrophs.</title>
        <authorList>
            <person name="Ban H."/>
            <person name="Sato S."/>
            <person name="Yoshikawa S."/>
            <person name="Yamada K."/>
            <person name="Nakamura Y."/>
            <person name="Ichinomiya M."/>
            <person name="Sato N."/>
            <person name="Blanc-Mathieu R."/>
            <person name="Endo H."/>
            <person name="Kuwata A."/>
            <person name="Ogata H."/>
        </authorList>
    </citation>
    <scope>NUCLEOTIDE SEQUENCE [LARGE SCALE GENOMIC DNA]</scope>
</reference>
<accession>A0A9W7GJ21</accession>
<keyword evidence="2" id="KW-0677">Repeat</keyword>
<comment type="caution">
    <text evidence="7">The sequence shown here is derived from an EMBL/GenBank/DDBJ whole genome shotgun (WGS) entry which is preliminary data.</text>
</comment>
<dbReference type="PANTHER" id="PTHR48058">
    <property type="entry name" value="LRR RECEPTOR-LIKE SERINE/THREONINE-PROTEIN KINASE FLS2-RELATED"/>
    <property type="match status" value="1"/>
</dbReference>
<evidence type="ECO:0008006" key="9">
    <source>
        <dbReference type="Google" id="ProtNLM"/>
    </source>
</evidence>
<dbReference type="SMART" id="SM00369">
    <property type="entry name" value="LRR_TYP"/>
    <property type="match status" value="3"/>
</dbReference>
<evidence type="ECO:0000256" key="2">
    <source>
        <dbReference type="ARBA" id="ARBA00022737"/>
    </source>
</evidence>
<organism evidence="7 8">
    <name type="scientific">Triparma columacea</name>
    <dbReference type="NCBI Taxonomy" id="722753"/>
    <lineage>
        <taxon>Eukaryota</taxon>
        <taxon>Sar</taxon>
        <taxon>Stramenopiles</taxon>
        <taxon>Ochrophyta</taxon>
        <taxon>Bolidophyceae</taxon>
        <taxon>Parmales</taxon>
        <taxon>Triparmaceae</taxon>
        <taxon>Triparma</taxon>
    </lineage>
</organism>
<feature type="domain" description="Tyrosine-protein kinase ephrin type A/B receptor-like" evidence="5">
    <location>
        <begin position="164"/>
        <end position="212"/>
    </location>
</feature>